<organism evidence="2 3">
    <name type="scientific">Candidatus Nitrosotalea okcheonensis</name>
    <dbReference type="NCBI Taxonomy" id="1903276"/>
    <lineage>
        <taxon>Archaea</taxon>
        <taxon>Nitrososphaerota</taxon>
        <taxon>Nitrososphaeria</taxon>
        <taxon>Nitrosotaleales</taxon>
        <taxon>Nitrosotaleaceae</taxon>
        <taxon>Nitrosotalea</taxon>
    </lineage>
</organism>
<dbReference type="Pfam" id="PF09754">
    <property type="entry name" value="PAC2"/>
    <property type="match status" value="1"/>
</dbReference>
<reference evidence="3" key="1">
    <citation type="submission" date="2017-03" db="EMBL/GenBank/DDBJ databases">
        <authorList>
            <person name="Herbold C."/>
        </authorList>
    </citation>
    <scope>NUCLEOTIDE SEQUENCE [LARGE SCALE GENOMIC DNA]</scope>
</reference>
<dbReference type="InterPro" id="IPR019151">
    <property type="entry name" value="Proteasome_assmbl_chaperone_2"/>
</dbReference>
<evidence type="ECO:0000313" key="3">
    <source>
        <dbReference type="Proteomes" id="UP000230607"/>
    </source>
</evidence>
<evidence type="ECO:0000313" key="2">
    <source>
        <dbReference type="EMBL" id="SMH70234.1"/>
    </source>
</evidence>
<dbReference type="Gene3D" id="3.40.50.10900">
    <property type="entry name" value="PAC-like subunit"/>
    <property type="match status" value="1"/>
</dbReference>
<dbReference type="PANTHER" id="PTHR35610">
    <property type="entry name" value="3-ISOPROPYLMALATE DEHYDRATASE-RELATED"/>
    <property type="match status" value="1"/>
</dbReference>
<dbReference type="SUPFAM" id="SSF159659">
    <property type="entry name" value="Cgl1923-like"/>
    <property type="match status" value="1"/>
</dbReference>
<evidence type="ECO:0000256" key="1">
    <source>
        <dbReference type="SAM" id="MobiDB-lite"/>
    </source>
</evidence>
<keyword evidence="3" id="KW-1185">Reference proteome</keyword>
<dbReference type="InterPro" id="IPR004426">
    <property type="entry name" value="MJ1210-like"/>
</dbReference>
<accession>A0A2H1FBU3</accession>
<dbReference type="AlphaFoldDB" id="A0A2H1FBU3"/>
<feature type="compositionally biased region" description="Basic and acidic residues" evidence="1">
    <location>
        <begin position="250"/>
        <end position="259"/>
    </location>
</feature>
<proteinExistence type="predicted"/>
<protein>
    <submittedName>
        <fullName evidence="2">Putative 3-isopropylmalate dehydratase</fullName>
    </submittedName>
</protein>
<dbReference type="EMBL" id="LT841358">
    <property type="protein sequence ID" value="SMH70234.1"/>
    <property type="molecule type" value="Genomic_DNA"/>
</dbReference>
<dbReference type="NCBIfam" id="TIGR00162">
    <property type="entry name" value="proteasome assembly chaperone family protein"/>
    <property type="match status" value="1"/>
</dbReference>
<feature type="region of interest" description="Disordered" evidence="1">
    <location>
        <begin position="240"/>
        <end position="259"/>
    </location>
</feature>
<dbReference type="InterPro" id="IPR038389">
    <property type="entry name" value="PSMG2_sf"/>
</dbReference>
<sequence length="259" mass="28164">MLSLPQHIVVEFTEIPTLKNPSLICGFPGSGYVGKLAIDHMIEELKAIPFANILSSSFPPQVLIQPDGTTDLMKNTFYFYKGSSNDLVLLSGDAQPVTPESEYEMAEEIIKICDKLGIKTIYTLAAYITGVFSKSPKVYGTSTIPQIVNDFQNYGISTMNGGSITGMNGLILGVGKRKEITGICLLGETSGYVVDAKASKIVLEMLLRMLNLKLDLTGIAKKAQDTEQLVKTIEEQMGQRTGGNSLSMPQHDKKLGYIS</sequence>
<name>A0A2H1FBU3_9ARCH</name>
<gene>
    <name evidence="2" type="ORF">NCS_10041</name>
</gene>
<dbReference type="Proteomes" id="UP000230607">
    <property type="component" value="Chromosome 1"/>
</dbReference>
<dbReference type="PANTHER" id="PTHR35610:SF7">
    <property type="entry name" value="3-ISOPROPYLMALATE DEHYDRATASE"/>
    <property type="match status" value="1"/>
</dbReference>